<protein>
    <submittedName>
        <fullName evidence="2">Poly(Beta-D-mannuronate) lyase</fullName>
        <ecNumber evidence="2">4.2.2.3</ecNumber>
    </submittedName>
</protein>
<comment type="caution">
    <text evidence="2">The sequence shown here is derived from an EMBL/GenBank/DDBJ whole genome shotgun (WGS) entry which is preliminary data.</text>
</comment>
<dbReference type="Gene3D" id="2.160.20.10">
    <property type="entry name" value="Single-stranded right-handed beta-helix, Pectin lyase-like"/>
    <property type="match status" value="2"/>
</dbReference>
<reference evidence="2" key="1">
    <citation type="submission" date="2020-05" db="EMBL/GenBank/DDBJ databases">
        <title>Genomic Encyclopedia of Type Strains, Phase IV (KMG-V): Genome sequencing to study the core and pangenomes of soil and plant-associated prokaryotes.</title>
        <authorList>
            <person name="Whitman W."/>
        </authorList>
    </citation>
    <scope>NUCLEOTIDE SEQUENCE</scope>
    <source>
        <strain evidence="2">16F</strain>
    </source>
</reference>
<dbReference type="Pfam" id="PF14592">
    <property type="entry name" value="Chondroitinas_B"/>
    <property type="match status" value="1"/>
</dbReference>
<dbReference type="EMBL" id="JABSNO010000010">
    <property type="protein sequence ID" value="NRS92611.1"/>
    <property type="molecule type" value="Genomic_DNA"/>
</dbReference>
<evidence type="ECO:0000313" key="3">
    <source>
        <dbReference type="Proteomes" id="UP000610746"/>
    </source>
</evidence>
<evidence type="ECO:0000313" key="2">
    <source>
        <dbReference type="EMBL" id="NRS92611.1"/>
    </source>
</evidence>
<gene>
    <name evidence="2" type="ORF">HNQ03_001688</name>
</gene>
<organism evidence="2 3">
    <name type="scientific">Frigoriflavimonas asaccharolytica</name>
    <dbReference type="NCBI Taxonomy" id="2735899"/>
    <lineage>
        <taxon>Bacteria</taxon>
        <taxon>Pseudomonadati</taxon>
        <taxon>Bacteroidota</taxon>
        <taxon>Flavobacteriia</taxon>
        <taxon>Flavobacteriales</taxon>
        <taxon>Weeksellaceae</taxon>
        <taxon>Frigoriflavimonas</taxon>
    </lineage>
</organism>
<dbReference type="AlphaFoldDB" id="A0A8J8K8G7"/>
<dbReference type="CDD" id="cd14251">
    <property type="entry name" value="PL-6"/>
    <property type="match status" value="1"/>
</dbReference>
<accession>A0A8J8K8G7</accession>
<feature type="signal peptide" evidence="1">
    <location>
        <begin position="1"/>
        <end position="21"/>
    </location>
</feature>
<proteinExistence type="predicted"/>
<dbReference type="EC" id="4.2.2.3" evidence="2"/>
<feature type="chain" id="PRO_5035212742" evidence="1">
    <location>
        <begin position="22"/>
        <end position="779"/>
    </location>
</feature>
<dbReference type="InterPro" id="IPR039513">
    <property type="entry name" value="PL-6"/>
</dbReference>
<dbReference type="SUPFAM" id="SSF51126">
    <property type="entry name" value="Pectin lyase-like"/>
    <property type="match status" value="2"/>
</dbReference>
<dbReference type="RefSeq" id="WP_173779199.1">
    <property type="nucleotide sequence ID" value="NZ_JABSNO010000010.1"/>
</dbReference>
<dbReference type="InterPro" id="IPR006626">
    <property type="entry name" value="PbH1"/>
</dbReference>
<keyword evidence="1" id="KW-0732">Signal</keyword>
<dbReference type="InterPro" id="IPR012334">
    <property type="entry name" value="Pectin_lyas_fold"/>
</dbReference>
<dbReference type="InterPro" id="IPR011050">
    <property type="entry name" value="Pectin_lyase_fold/virulence"/>
</dbReference>
<keyword evidence="2" id="KW-0456">Lyase</keyword>
<dbReference type="SMART" id="SM00710">
    <property type="entry name" value="PbH1"/>
    <property type="match status" value="5"/>
</dbReference>
<keyword evidence="3" id="KW-1185">Reference proteome</keyword>
<dbReference type="Proteomes" id="UP000610746">
    <property type="component" value="Unassembled WGS sequence"/>
</dbReference>
<sequence>MKHFKVFALLFTTLLSLCSFSKTYGFSDLKVKNITEFNQAVKNAKPGDNIILANGNWQNTELVFKGKGTKSLPITLKAEENGKVILSGLSNLRISGEYLIVSGLVFKNGYTPTTEVISFKTSSKELANNCRLTETVIDNFSNPERQESDYWIGVYGKNNRIDHNHFEGKRNVGVTMAVRLNSVESQENFHQIDHNYFGPRPILGSNGGETLRIGTSHYSLTKSNTIVEYNYFDRCDGEVEIISNKSGSNTYRYNTFFESQGTLTIRHGRGNTVDGNLFLGNNVENTGGIRVINEDQTIINNILINLAGYRFRSALTIMNGVPNSPINRYNSVDNAKISNNAFINCNNIQFGVGSDAERSAVPTNSMMTNNLFYNEKTVGLFDVFDDMSGIKFSNNFVSENTKTDMFKGGFTKTKFKLVKDKMGFTLPEVKGIKPQINENIATKDNTGTGFYSKADKEIQLSSGKIIKVAAGQNTLYDAAKNSEPGDILELTSSDIYTTDKIIEINHPLTFKSDLKIKPTILFEKQALFQIENGGSLALENLIFDGKDAPDYTGNAVIRTSKYSMNHNYILHINNCNFINLDVNNSFDVVVIAKNTMANLFKIENSTFDKISGNVVSLDKEVDDTGIYNAEKVILNNNVFSNISGTVLQLYRGGTDESTTGPFLNINHCIFDNVGNGKKNKSNAAMLIHGAQGIRIENNIFTNSKKIKLELIVGEPVVNILNNNFFKTESTLITGDQKFTEKDNFMIDPAFTNKNYELPSNSTLNAKGTDKMNIGLIQKK</sequence>
<dbReference type="GO" id="GO:0045135">
    <property type="term" value="F:poly(beta-D-mannuronate) lyase activity"/>
    <property type="evidence" value="ECO:0007669"/>
    <property type="project" value="UniProtKB-EC"/>
</dbReference>
<evidence type="ECO:0000256" key="1">
    <source>
        <dbReference type="SAM" id="SignalP"/>
    </source>
</evidence>
<name>A0A8J8K8G7_9FLAO</name>